<accession>A0A103ZYP3</accession>
<dbReference type="AlphaFoldDB" id="A0A103ZYP3"/>
<evidence type="ECO:0000313" key="2">
    <source>
        <dbReference type="Proteomes" id="UP000069001"/>
    </source>
</evidence>
<sequence length="181" mass="20500">MAFVGSRAASRARATNAFHLQWRHHVNLSDMRNAKWIDAHTLTAGQPTEAQFAELARAGVTTVINLAPFDTRYSIDDEEGCVRRNGMQYHFLPVDFRQPGLEDFDRFADVFRQVAGGRTLVHCAANYRVSVFVSHYKMMHDGWSAGQADEWIAGIWDTAEFPVWQAFIRALRANLSVRLAS</sequence>
<dbReference type="EMBL" id="LOYH01000012">
    <property type="protein sequence ID" value="KVK88525.1"/>
    <property type="molecule type" value="Genomic_DNA"/>
</dbReference>
<dbReference type="CDD" id="cd14503">
    <property type="entry name" value="PTP-bact"/>
    <property type="match status" value="1"/>
</dbReference>
<reference evidence="1 2" key="1">
    <citation type="submission" date="2015-11" db="EMBL/GenBank/DDBJ databases">
        <title>Expanding the genomic diversity of Burkholderia species for the development of highly accurate diagnostics.</title>
        <authorList>
            <person name="Sahl J."/>
            <person name="Keim P."/>
            <person name="Wagner D."/>
        </authorList>
    </citation>
    <scope>NUCLEOTIDE SEQUENCE [LARGE SCALE GENOMIC DNA]</scope>
    <source>
        <strain evidence="1 2">MSMB1302</strain>
    </source>
</reference>
<evidence type="ECO:0008006" key="3">
    <source>
        <dbReference type="Google" id="ProtNLM"/>
    </source>
</evidence>
<dbReference type="Proteomes" id="UP000069001">
    <property type="component" value="Unassembled WGS sequence"/>
</dbReference>
<dbReference type="Gene3D" id="3.90.190.10">
    <property type="entry name" value="Protein tyrosine phosphatase superfamily"/>
    <property type="match status" value="1"/>
</dbReference>
<protein>
    <recommendedName>
        <fullName evidence="3">Phosphatase</fullName>
    </recommendedName>
</protein>
<gene>
    <name evidence="1" type="ORF">WS90_04390</name>
</gene>
<dbReference type="SUPFAM" id="SSF52799">
    <property type="entry name" value="(Phosphotyrosine protein) phosphatases II"/>
    <property type="match status" value="1"/>
</dbReference>
<evidence type="ECO:0000313" key="1">
    <source>
        <dbReference type="EMBL" id="KVK88525.1"/>
    </source>
</evidence>
<name>A0A103ZYP3_BURCE</name>
<comment type="caution">
    <text evidence="1">The sequence shown here is derived from an EMBL/GenBank/DDBJ whole genome shotgun (WGS) entry which is preliminary data.</text>
</comment>
<organism evidence="1 2">
    <name type="scientific">Burkholderia cepacia</name>
    <name type="common">Pseudomonas cepacia</name>
    <dbReference type="NCBI Taxonomy" id="292"/>
    <lineage>
        <taxon>Bacteria</taxon>
        <taxon>Pseudomonadati</taxon>
        <taxon>Pseudomonadota</taxon>
        <taxon>Betaproteobacteria</taxon>
        <taxon>Burkholderiales</taxon>
        <taxon>Burkholderiaceae</taxon>
        <taxon>Burkholderia</taxon>
        <taxon>Burkholderia cepacia complex</taxon>
    </lineage>
</organism>
<dbReference type="InterPro" id="IPR029021">
    <property type="entry name" value="Prot-tyrosine_phosphatase-like"/>
</dbReference>
<proteinExistence type="predicted"/>